<dbReference type="EnsemblMetazoa" id="XM_019995811.1">
    <property type="protein sequence ID" value="XP_019851370.1"/>
    <property type="gene ID" value="LOC100640874"/>
</dbReference>
<feature type="domain" description="GFO/IDH/MocA-like oxidoreductase" evidence="12">
    <location>
        <begin position="135"/>
        <end position="249"/>
    </location>
</feature>
<dbReference type="GO" id="GO:0047115">
    <property type="term" value="F:trans-1,2-dihydrobenzene-1,2-diol dehydrogenase activity"/>
    <property type="evidence" value="ECO:0007669"/>
    <property type="project" value="UniProtKB-EC"/>
</dbReference>
<dbReference type="SUPFAM" id="SSF55347">
    <property type="entry name" value="Glyceraldehyde-3-phosphate dehydrogenase-like, C-terminal domain"/>
    <property type="match status" value="1"/>
</dbReference>
<evidence type="ECO:0000256" key="4">
    <source>
        <dbReference type="ARBA" id="ARBA00038984"/>
    </source>
</evidence>
<reference evidence="14" key="1">
    <citation type="journal article" date="2010" name="Nature">
        <title>The Amphimedon queenslandica genome and the evolution of animal complexity.</title>
        <authorList>
            <person name="Srivastava M."/>
            <person name="Simakov O."/>
            <person name="Chapman J."/>
            <person name="Fahey B."/>
            <person name="Gauthier M.E."/>
            <person name="Mitros T."/>
            <person name="Richards G.S."/>
            <person name="Conaco C."/>
            <person name="Dacre M."/>
            <person name="Hellsten U."/>
            <person name="Larroux C."/>
            <person name="Putnam N.H."/>
            <person name="Stanke M."/>
            <person name="Adamska M."/>
            <person name="Darling A."/>
            <person name="Degnan S.M."/>
            <person name="Oakley T.H."/>
            <person name="Plachetzki D.C."/>
            <person name="Zhai Y."/>
            <person name="Adamski M."/>
            <person name="Calcino A."/>
            <person name="Cummins S.F."/>
            <person name="Goodstein D.M."/>
            <person name="Harris C."/>
            <person name="Jackson D.J."/>
            <person name="Leys S.P."/>
            <person name="Shu S."/>
            <person name="Woodcroft B.J."/>
            <person name="Vervoort M."/>
            <person name="Kosik K.S."/>
            <person name="Manning G."/>
            <person name="Degnan B.M."/>
            <person name="Rokhsar D.S."/>
        </authorList>
    </citation>
    <scope>NUCLEOTIDE SEQUENCE [LARGE SCALE GENOMIC DNA]</scope>
</reference>
<sequence>MAALRWGICSAGKVSHDFLVGLKALPETSHSILAVAARSLESAQAFATKHSIPQAYGSYEELAKDPQLDVIYIGTITPSHLSCAKMMVEAGKAVLCEKPLTMNSEETKQLIAFAREKNVFLMEAIWMRFFPAMFELRRLIASGSIGDINYVNVSFGFRLKPEARGLIDPKLGGGATLCIGVYAISFTSMVFGGEKPEKIHAEGTLSDEGTDNLAAVTITYPGGRIAQLSFSIKDTLPCEAFVYGTKGQLKVPKRFWCPTKLETPEGTKEFPLPKPYQPSEPTNFTNSVGMCYEAEEIRRCLQEGKKESDIMPLNETQLVADIMDDIMKQLGVIYFK</sequence>
<evidence type="ECO:0000259" key="11">
    <source>
        <dbReference type="Pfam" id="PF01408"/>
    </source>
</evidence>
<dbReference type="EC" id="1.3.1.20" evidence="3"/>
<dbReference type="GO" id="GO:0047837">
    <property type="term" value="F:D-xylose 1-dehydrogenase (NADP+) activity"/>
    <property type="evidence" value="ECO:0007669"/>
    <property type="project" value="UniProtKB-EC"/>
</dbReference>
<dbReference type="Pfam" id="PF01408">
    <property type="entry name" value="GFO_IDH_MocA"/>
    <property type="match status" value="1"/>
</dbReference>
<reference evidence="13" key="2">
    <citation type="submission" date="2024-06" db="UniProtKB">
        <authorList>
            <consortium name="EnsemblMetazoa"/>
        </authorList>
    </citation>
    <scope>IDENTIFICATION</scope>
</reference>
<evidence type="ECO:0000259" key="12">
    <source>
        <dbReference type="Pfam" id="PF22725"/>
    </source>
</evidence>
<dbReference type="InterPro" id="IPR055170">
    <property type="entry name" value="GFO_IDH_MocA-like_dom"/>
</dbReference>
<accession>A0AAN0J2Z2</accession>
<dbReference type="Pfam" id="PF22725">
    <property type="entry name" value="GFO_IDH_MocA_C3"/>
    <property type="match status" value="1"/>
</dbReference>
<evidence type="ECO:0000256" key="5">
    <source>
        <dbReference type="ARBA" id="ARBA00040603"/>
    </source>
</evidence>
<comment type="catalytic activity">
    <reaction evidence="9">
        <text>(1R,2R)-1,2-dihydrobenzene-1,2-diol + NADP(+) = catechol + NADPH + H(+)</text>
        <dbReference type="Rhea" id="RHEA:16729"/>
        <dbReference type="ChEBI" id="CHEBI:10702"/>
        <dbReference type="ChEBI" id="CHEBI:15378"/>
        <dbReference type="ChEBI" id="CHEBI:18135"/>
        <dbReference type="ChEBI" id="CHEBI:57783"/>
        <dbReference type="ChEBI" id="CHEBI:58349"/>
        <dbReference type="EC" id="1.3.1.20"/>
    </reaction>
</comment>
<keyword evidence="14" id="KW-1185">Reference proteome</keyword>
<dbReference type="InterPro" id="IPR036291">
    <property type="entry name" value="NAD(P)-bd_dom_sf"/>
</dbReference>
<dbReference type="AlphaFoldDB" id="A0AAN0J2Z2"/>
<dbReference type="Gene3D" id="3.30.360.10">
    <property type="entry name" value="Dihydrodipicolinate Reductase, domain 2"/>
    <property type="match status" value="1"/>
</dbReference>
<evidence type="ECO:0000256" key="3">
    <source>
        <dbReference type="ARBA" id="ARBA00038853"/>
    </source>
</evidence>
<dbReference type="InterPro" id="IPR050984">
    <property type="entry name" value="Gfo/Idh/MocA_domain"/>
</dbReference>
<keyword evidence="2" id="KW-0560">Oxidoreductase</keyword>
<name>A0AAN0J2Z2_AMPQE</name>
<dbReference type="GO" id="GO:0000166">
    <property type="term" value="F:nucleotide binding"/>
    <property type="evidence" value="ECO:0007669"/>
    <property type="project" value="InterPro"/>
</dbReference>
<proteinExistence type="inferred from homology"/>
<dbReference type="Gene3D" id="3.40.50.720">
    <property type="entry name" value="NAD(P)-binding Rossmann-like Domain"/>
    <property type="match status" value="1"/>
</dbReference>
<comment type="catalytic activity">
    <reaction evidence="10">
        <text>D-xylose + NADP(+) = D-xylono-1,5-lactone + NADPH + H(+)</text>
        <dbReference type="Rhea" id="RHEA:22000"/>
        <dbReference type="ChEBI" id="CHEBI:15378"/>
        <dbReference type="ChEBI" id="CHEBI:15867"/>
        <dbReference type="ChEBI" id="CHEBI:53455"/>
        <dbReference type="ChEBI" id="CHEBI:57783"/>
        <dbReference type="ChEBI" id="CHEBI:58349"/>
        <dbReference type="EC" id="1.1.1.179"/>
    </reaction>
</comment>
<dbReference type="KEGG" id="aqu:100640874"/>
<dbReference type="PANTHER" id="PTHR22604">
    <property type="entry name" value="OXIDOREDUCTASES"/>
    <property type="match status" value="1"/>
</dbReference>
<protein>
    <recommendedName>
        <fullName evidence="5">Trans-1,2-dihydrobenzene-1,2-diol dehydrogenase</fullName>
        <ecNumber evidence="4">1.1.1.179</ecNumber>
        <ecNumber evidence="3">1.3.1.20</ecNumber>
    </recommendedName>
    <alternativeName>
        <fullName evidence="8">D-xylose 1-dehydrogenase</fullName>
    </alternativeName>
    <alternativeName>
        <fullName evidence="7">D-xylose-NADP dehydrogenase</fullName>
    </alternativeName>
    <alternativeName>
        <fullName evidence="6">Dimeric dihydrodiol dehydrogenase</fullName>
    </alternativeName>
</protein>
<dbReference type="RefSeq" id="XP_019851370.1">
    <property type="nucleotide sequence ID" value="XM_019995811.1"/>
</dbReference>
<evidence type="ECO:0000256" key="1">
    <source>
        <dbReference type="ARBA" id="ARBA00010928"/>
    </source>
</evidence>
<dbReference type="PANTHER" id="PTHR22604:SF105">
    <property type="entry name" value="TRANS-1,2-DIHYDROBENZENE-1,2-DIOL DEHYDROGENASE"/>
    <property type="match status" value="1"/>
</dbReference>
<evidence type="ECO:0000256" key="7">
    <source>
        <dbReference type="ARBA" id="ARBA00042988"/>
    </source>
</evidence>
<evidence type="ECO:0000256" key="6">
    <source>
        <dbReference type="ARBA" id="ARBA00042926"/>
    </source>
</evidence>
<dbReference type="Proteomes" id="UP000007879">
    <property type="component" value="Unassembled WGS sequence"/>
</dbReference>
<evidence type="ECO:0000256" key="2">
    <source>
        <dbReference type="ARBA" id="ARBA00023002"/>
    </source>
</evidence>
<comment type="similarity">
    <text evidence="1">Belongs to the Gfo/Idh/MocA family.</text>
</comment>
<evidence type="ECO:0000256" key="10">
    <source>
        <dbReference type="ARBA" id="ARBA00049233"/>
    </source>
</evidence>
<evidence type="ECO:0000313" key="14">
    <source>
        <dbReference type="Proteomes" id="UP000007879"/>
    </source>
</evidence>
<feature type="domain" description="Gfo/Idh/MocA-like oxidoreductase N-terminal" evidence="11">
    <location>
        <begin position="5"/>
        <end position="122"/>
    </location>
</feature>
<dbReference type="EC" id="1.1.1.179" evidence="4"/>
<dbReference type="GeneID" id="100640874"/>
<organism evidence="13 14">
    <name type="scientific">Amphimedon queenslandica</name>
    <name type="common">Sponge</name>
    <dbReference type="NCBI Taxonomy" id="400682"/>
    <lineage>
        <taxon>Eukaryota</taxon>
        <taxon>Metazoa</taxon>
        <taxon>Porifera</taxon>
        <taxon>Demospongiae</taxon>
        <taxon>Heteroscleromorpha</taxon>
        <taxon>Haplosclerida</taxon>
        <taxon>Niphatidae</taxon>
        <taxon>Amphimedon</taxon>
    </lineage>
</organism>
<evidence type="ECO:0000256" key="8">
    <source>
        <dbReference type="ARBA" id="ARBA00043025"/>
    </source>
</evidence>
<evidence type="ECO:0000256" key="9">
    <source>
        <dbReference type="ARBA" id="ARBA00047423"/>
    </source>
</evidence>
<dbReference type="InterPro" id="IPR000683">
    <property type="entry name" value="Gfo/Idh/MocA-like_OxRdtase_N"/>
</dbReference>
<dbReference type="SUPFAM" id="SSF51735">
    <property type="entry name" value="NAD(P)-binding Rossmann-fold domains"/>
    <property type="match status" value="1"/>
</dbReference>
<evidence type="ECO:0000313" key="13">
    <source>
        <dbReference type="EnsemblMetazoa" id="XP_019851370.1"/>
    </source>
</evidence>